<feature type="region of interest" description="Disordered" evidence="3">
    <location>
        <begin position="451"/>
        <end position="470"/>
    </location>
</feature>
<comment type="caution">
    <text evidence="5">The sequence shown here is derived from an EMBL/GenBank/DDBJ whole genome shotgun (WGS) entry which is preliminary data.</text>
</comment>
<dbReference type="Proteomes" id="UP000297496">
    <property type="component" value="Unassembled WGS sequence"/>
</dbReference>
<reference evidence="5 6" key="1">
    <citation type="submission" date="2019-04" db="EMBL/GenBank/DDBJ databases">
        <title>Three New Species of Nocardioides, Nocardioides euryhalodurans sp. nov., Nocardioides seonyuensis sp. nov. and Nocardioides eburneoflavus sp. nov. Isolated from Soil.</title>
        <authorList>
            <person name="Roh S.G."/>
            <person name="Lee C."/>
            <person name="Kim M.-K."/>
            <person name="Kim S.B."/>
        </authorList>
    </citation>
    <scope>NUCLEOTIDE SEQUENCE [LARGE SCALE GENOMIC DNA]</scope>
    <source>
        <strain evidence="5 6">MMS17-SY213</strain>
    </source>
</reference>
<evidence type="ECO:0000256" key="1">
    <source>
        <dbReference type="ARBA" id="ARBA00022679"/>
    </source>
</evidence>
<feature type="region of interest" description="Disordered" evidence="3">
    <location>
        <begin position="224"/>
        <end position="291"/>
    </location>
</feature>
<dbReference type="AlphaFoldDB" id="A0A4Z1CG22"/>
<evidence type="ECO:0000313" key="5">
    <source>
        <dbReference type="EMBL" id="TGN65275.1"/>
    </source>
</evidence>
<feature type="compositionally biased region" description="Low complexity" evidence="3">
    <location>
        <begin position="225"/>
        <end position="247"/>
    </location>
</feature>
<dbReference type="OrthoDB" id="3376052at2"/>
<name>A0A4Z1CG22_9ACTN</name>
<dbReference type="InterPro" id="IPR016181">
    <property type="entry name" value="Acyl_CoA_acyltransferase"/>
</dbReference>
<keyword evidence="2" id="KW-0012">Acyltransferase</keyword>
<proteinExistence type="predicted"/>
<dbReference type="GO" id="GO:0016747">
    <property type="term" value="F:acyltransferase activity, transferring groups other than amino-acyl groups"/>
    <property type="evidence" value="ECO:0007669"/>
    <property type="project" value="InterPro"/>
</dbReference>
<dbReference type="EMBL" id="SRRO01000001">
    <property type="protein sequence ID" value="TGN65275.1"/>
    <property type="molecule type" value="Genomic_DNA"/>
</dbReference>
<sequence length="470" mass="50091">MALDISACTTDEDYEAWRRVRIAVIPYERTQSVAELREGDTPERLLVLAREEGVVVGHGMANRAESAGSGSVIPRVLPEHRRRGIGTALLHRLVEHVEAMGYPMLRSGADDEESFAFARRFGFEEVNREVEQTFSIDGPVAQTPRPDGIEVVTAQDRPGLWEAAYDRFGLEALAGFAVDTPLDVSPEGWVRSWLADPMFLASTTVRWSGAPAWASIPTNRRALRTASPPYAPTGAAAASRSTSSSSPWRGRQTTASPRSTPGPRTATQRCGRSTRAWGTPPRASVCSSRARRGGPRLGGMRILGCVLALLVLGACSASSGGGAGGDTTDPASQARLGKEALKAARPGITAALAPTDHSFGGSHMSCRLGRNSFEYTINGGVIAGAGTWETGVDAVSDELARSGWTLGTSANEAGVRAERDGVSLYVQRQRRSEDGVEWRVQITTPCVSYSDEDADQLRGGSGTDDLTGDF</sequence>
<dbReference type="CDD" id="cd04301">
    <property type="entry name" value="NAT_SF"/>
    <property type="match status" value="1"/>
</dbReference>
<dbReference type="Pfam" id="PF00583">
    <property type="entry name" value="Acetyltransf_1"/>
    <property type="match status" value="1"/>
</dbReference>
<dbReference type="PROSITE" id="PS51186">
    <property type="entry name" value="GNAT"/>
    <property type="match status" value="1"/>
</dbReference>
<dbReference type="Gene3D" id="3.40.630.30">
    <property type="match status" value="1"/>
</dbReference>
<dbReference type="SUPFAM" id="SSF55729">
    <property type="entry name" value="Acyl-CoA N-acyltransferases (Nat)"/>
    <property type="match status" value="1"/>
</dbReference>
<dbReference type="InterPro" id="IPR050832">
    <property type="entry name" value="Bact_Acetyltransf"/>
</dbReference>
<keyword evidence="1 5" id="KW-0808">Transferase</keyword>
<gene>
    <name evidence="5" type="ORF">EXE59_15895</name>
</gene>
<evidence type="ECO:0000259" key="4">
    <source>
        <dbReference type="PROSITE" id="PS51186"/>
    </source>
</evidence>
<protein>
    <submittedName>
        <fullName evidence="5">GNAT family N-acetyltransferase</fullName>
    </submittedName>
</protein>
<evidence type="ECO:0000256" key="3">
    <source>
        <dbReference type="SAM" id="MobiDB-lite"/>
    </source>
</evidence>
<evidence type="ECO:0000256" key="2">
    <source>
        <dbReference type="ARBA" id="ARBA00023315"/>
    </source>
</evidence>
<dbReference type="InterPro" id="IPR000182">
    <property type="entry name" value="GNAT_dom"/>
</dbReference>
<keyword evidence="6" id="KW-1185">Reference proteome</keyword>
<accession>A0A4Z1CG22</accession>
<dbReference type="PANTHER" id="PTHR43877">
    <property type="entry name" value="AMINOALKYLPHOSPHONATE N-ACETYLTRANSFERASE-RELATED-RELATED"/>
    <property type="match status" value="1"/>
</dbReference>
<organism evidence="5 6">
    <name type="scientific">Nocardioides eburneiflavus</name>
    <dbReference type="NCBI Taxonomy" id="2518372"/>
    <lineage>
        <taxon>Bacteria</taxon>
        <taxon>Bacillati</taxon>
        <taxon>Actinomycetota</taxon>
        <taxon>Actinomycetes</taxon>
        <taxon>Propionibacteriales</taxon>
        <taxon>Nocardioidaceae</taxon>
        <taxon>Nocardioides</taxon>
    </lineage>
</organism>
<feature type="domain" description="N-acetyltransferase" evidence="4">
    <location>
        <begin position="3"/>
        <end position="145"/>
    </location>
</feature>
<evidence type="ECO:0000313" key="6">
    <source>
        <dbReference type="Proteomes" id="UP000297496"/>
    </source>
</evidence>